<proteinExistence type="predicted"/>
<protein>
    <submittedName>
        <fullName evidence="2">Uncharacterized protein</fullName>
    </submittedName>
</protein>
<evidence type="ECO:0000313" key="3">
    <source>
        <dbReference type="Proteomes" id="UP000479000"/>
    </source>
</evidence>
<feature type="non-terminal residue" evidence="2">
    <location>
        <position position="1"/>
    </location>
</feature>
<evidence type="ECO:0000256" key="1">
    <source>
        <dbReference type="SAM" id="MobiDB-lite"/>
    </source>
</evidence>
<accession>A0A6H5GLV5</accession>
<gene>
    <name evidence="2" type="ORF">NTEN_LOCUS10441</name>
</gene>
<reference evidence="2 3" key="1">
    <citation type="submission" date="2020-02" db="EMBL/GenBank/DDBJ databases">
        <authorList>
            <person name="Ferguson B K."/>
        </authorList>
    </citation>
    <scope>NUCLEOTIDE SEQUENCE [LARGE SCALE GENOMIC DNA]</scope>
</reference>
<evidence type="ECO:0000313" key="2">
    <source>
        <dbReference type="EMBL" id="CAB0004964.1"/>
    </source>
</evidence>
<dbReference type="AlphaFoldDB" id="A0A6H5GLV5"/>
<keyword evidence="3" id="KW-1185">Reference proteome</keyword>
<name>A0A6H5GLV5_9HEMI</name>
<dbReference type="Proteomes" id="UP000479000">
    <property type="component" value="Unassembled WGS sequence"/>
</dbReference>
<feature type="region of interest" description="Disordered" evidence="1">
    <location>
        <begin position="62"/>
        <end position="88"/>
    </location>
</feature>
<dbReference type="EMBL" id="CADCXU010015659">
    <property type="protein sequence ID" value="CAB0004964.1"/>
    <property type="molecule type" value="Genomic_DNA"/>
</dbReference>
<organism evidence="2 3">
    <name type="scientific">Nesidiocoris tenuis</name>
    <dbReference type="NCBI Taxonomy" id="355587"/>
    <lineage>
        <taxon>Eukaryota</taxon>
        <taxon>Metazoa</taxon>
        <taxon>Ecdysozoa</taxon>
        <taxon>Arthropoda</taxon>
        <taxon>Hexapoda</taxon>
        <taxon>Insecta</taxon>
        <taxon>Pterygota</taxon>
        <taxon>Neoptera</taxon>
        <taxon>Paraneoptera</taxon>
        <taxon>Hemiptera</taxon>
        <taxon>Heteroptera</taxon>
        <taxon>Panheteroptera</taxon>
        <taxon>Cimicomorpha</taxon>
        <taxon>Miridae</taxon>
        <taxon>Dicyphina</taxon>
        <taxon>Nesidiocoris</taxon>
    </lineage>
</organism>
<feature type="region of interest" description="Disordered" evidence="1">
    <location>
        <begin position="1"/>
        <end position="25"/>
    </location>
</feature>
<sequence>ENSHDRNAMLASGLDRQVYAKRSEPLKGERGEMDLLLLHHHRPFLLLRLLLLLLHRRRHRTQLPPPPTAAARASLHAADGPTPLRSPPHLQSCQLLCPPRSVRVSSPPVRACSLLFSER</sequence>